<name>A0A493R1B1_9ACTN</name>
<dbReference type="InterPro" id="IPR042099">
    <property type="entry name" value="ANL_N_sf"/>
</dbReference>
<dbReference type="Gene3D" id="3.40.50.12780">
    <property type="entry name" value="N-terminal domain of ligase-like"/>
    <property type="match status" value="1"/>
</dbReference>
<dbReference type="EMBL" id="MK303577">
    <property type="protein sequence ID" value="QBF51795.1"/>
    <property type="molecule type" value="Genomic_DNA"/>
</dbReference>
<reference evidence="1" key="1">
    <citation type="journal article" date="2019" name="Org. Biomol. Chem.">
        <title>Structure elucidation and biosynthetic gene cluster analysis of caniferolides A-D, new bioactive glycosylated 36-membered polyol macrolides from the marine-derived Streptomyces caniferus CA-271066.</title>
        <authorList>
            <person name="Perez-Victoria I."/>
            <person name="Oves-Costales D."/>
            <person name="Lacret R."/>
            <person name="Martin J."/>
            <person name="Sanchez-Hidalgo M."/>
            <person name="Diaz C."/>
            <person name="Cautain B."/>
            <person name="Vicente F."/>
            <person name="Genilloud O."/>
            <person name="Reyes F."/>
        </authorList>
    </citation>
    <scope>NUCLEOTIDE SEQUENCE</scope>
    <source>
        <strain evidence="1">CA-271066</strain>
    </source>
</reference>
<proteinExistence type="predicted"/>
<dbReference type="AlphaFoldDB" id="A0A493R1B1"/>
<gene>
    <name evidence="1" type="primary">scaJ</name>
</gene>
<protein>
    <submittedName>
        <fullName evidence="1">Putative arylcarboxylate reductase</fullName>
    </submittedName>
</protein>
<sequence>MLPTTAPLDTSAMGRWLAMDLDAWTRHVVRRHFAPDTGSPYWLKRRDTLDFDPFDITRYAELSAFSHFTLAELRDLDPVDLVPQAVPRPLSGRVFDSGGTTGRPCHVFYTGQMLDHHSLWRRFGLVTAGFAAGRSWVYATPGGPHVVGEGAAQIAHLHASVVYGVDLDPRWIKQLIRGCRLAEVNHYVDHVVDQITDLMSSRRIDYLETTPALFQVLVRRRPELVGRLDGVGLGGTQIVPAMYREFAAALDGGRIGTAYGNTFGCAMGLPAEQNGDVLPYVPHYPQVTMAVVDRNDPARTVGYGEVGQVRLTVLHEDLFLPHILERDQAARYRTSADWPCDGVANVQPLQVSRAAPEGIY</sequence>
<organism evidence="1">
    <name type="scientific">Streptomyces caniferus</name>
    <dbReference type="NCBI Taxonomy" id="285557"/>
    <lineage>
        <taxon>Bacteria</taxon>
        <taxon>Bacillati</taxon>
        <taxon>Actinomycetota</taxon>
        <taxon>Actinomycetes</taxon>
        <taxon>Kitasatosporales</taxon>
        <taxon>Streptomycetaceae</taxon>
        <taxon>Streptomyces</taxon>
    </lineage>
</organism>
<evidence type="ECO:0000313" key="1">
    <source>
        <dbReference type="EMBL" id="QBF51795.1"/>
    </source>
</evidence>
<dbReference type="SUPFAM" id="SSF56801">
    <property type="entry name" value="Acetyl-CoA synthetase-like"/>
    <property type="match status" value="1"/>
</dbReference>
<accession>A0A493R1B1</accession>